<proteinExistence type="predicted"/>
<dbReference type="Gene3D" id="3.20.20.450">
    <property type="entry name" value="EAL domain"/>
    <property type="match status" value="1"/>
</dbReference>
<evidence type="ECO:0000313" key="2">
    <source>
        <dbReference type="EMBL" id="CUM82477.1"/>
    </source>
</evidence>
<dbReference type="InterPro" id="IPR001633">
    <property type="entry name" value="EAL_dom"/>
</dbReference>
<dbReference type="PROSITE" id="PS50883">
    <property type="entry name" value="EAL"/>
    <property type="match status" value="1"/>
</dbReference>
<accession>A0A173RXQ0</accession>
<dbReference type="SUPFAM" id="SSF141868">
    <property type="entry name" value="EAL domain-like"/>
    <property type="match status" value="1"/>
</dbReference>
<dbReference type="PANTHER" id="PTHR33121:SF79">
    <property type="entry name" value="CYCLIC DI-GMP PHOSPHODIESTERASE PDED-RELATED"/>
    <property type="match status" value="1"/>
</dbReference>
<dbReference type="GO" id="GO:0071111">
    <property type="term" value="F:cyclic-guanylate-specific phosphodiesterase activity"/>
    <property type="evidence" value="ECO:0007669"/>
    <property type="project" value="InterPro"/>
</dbReference>
<reference evidence="2 3" key="1">
    <citation type="submission" date="2015-09" db="EMBL/GenBank/DDBJ databases">
        <authorList>
            <consortium name="Pathogen Informatics"/>
        </authorList>
    </citation>
    <scope>NUCLEOTIDE SEQUENCE [LARGE SCALE GENOMIC DNA]</scope>
    <source>
        <strain evidence="2 3">2789STDY5608863</strain>
    </source>
</reference>
<keyword evidence="2" id="KW-0378">Hydrolase</keyword>
<dbReference type="CDD" id="cd01948">
    <property type="entry name" value="EAL"/>
    <property type="match status" value="1"/>
</dbReference>
<dbReference type="Proteomes" id="UP000095495">
    <property type="component" value="Unassembled WGS sequence"/>
</dbReference>
<name>A0A173RXQ0_9FIRM</name>
<feature type="domain" description="EAL" evidence="1">
    <location>
        <begin position="1"/>
        <end position="133"/>
    </location>
</feature>
<evidence type="ECO:0000259" key="1">
    <source>
        <dbReference type="PROSITE" id="PS50883"/>
    </source>
</evidence>
<dbReference type="SMART" id="SM00052">
    <property type="entry name" value="EAL"/>
    <property type="match status" value="1"/>
</dbReference>
<evidence type="ECO:0000313" key="3">
    <source>
        <dbReference type="Proteomes" id="UP000095495"/>
    </source>
</evidence>
<dbReference type="AlphaFoldDB" id="A0A173RXQ0"/>
<dbReference type="EC" id="3.1.4.-" evidence="2"/>
<dbReference type="InterPro" id="IPR035919">
    <property type="entry name" value="EAL_sf"/>
</dbReference>
<protein>
    <submittedName>
        <fullName evidence="2">Cyclic di-GMP phosphodiesterase yahA</fullName>
        <ecNumber evidence="2">3.1.4.-</ecNumber>
    </submittedName>
</protein>
<dbReference type="InterPro" id="IPR050706">
    <property type="entry name" value="Cyclic-di-GMP_PDE-like"/>
</dbReference>
<sequence>MLWIEITEQDILLQTDVVVRKLEEPKKQGHKLLIDDFGMGHTSLLYLQSEYFDVVKLDGSLTRPLLKSHTNQKIVRSIIELGQELGVNVIAEFVENREQRDLLDTLGCHCYQGYLYAKPLELEEFITYMKQMNEK</sequence>
<dbReference type="EMBL" id="CYXV01000003">
    <property type="protein sequence ID" value="CUM82477.1"/>
    <property type="molecule type" value="Genomic_DNA"/>
</dbReference>
<dbReference type="PANTHER" id="PTHR33121">
    <property type="entry name" value="CYCLIC DI-GMP PHOSPHODIESTERASE PDEF"/>
    <property type="match status" value="1"/>
</dbReference>
<organism evidence="2 3">
    <name type="scientific">Roseburia faecis</name>
    <dbReference type="NCBI Taxonomy" id="301302"/>
    <lineage>
        <taxon>Bacteria</taxon>
        <taxon>Bacillati</taxon>
        <taxon>Bacillota</taxon>
        <taxon>Clostridia</taxon>
        <taxon>Lachnospirales</taxon>
        <taxon>Lachnospiraceae</taxon>
        <taxon>Roseburia</taxon>
    </lineage>
</organism>
<dbReference type="Pfam" id="PF00563">
    <property type="entry name" value="EAL"/>
    <property type="match status" value="1"/>
</dbReference>
<gene>
    <name evidence="2" type="primary">yahA</name>
    <name evidence="2" type="ORF">ERS852420_00916</name>
</gene>